<dbReference type="RefSeq" id="XP_007410612.1">
    <property type="nucleotide sequence ID" value="XM_007410550.1"/>
</dbReference>
<dbReference type="SUPFAM" id="SSF47823">
    <property type="entry name" value="lambda integrase-like, N-terminal domain"/>
    <property type="match status" value="1"/>
</dbReference>
<gene>
    <name evidence="3" type="ORF">MELLADRAFT_106998</name>
</gene>
<dbReference type="HOGENOM" id="CLU_1938622_0_0_1"/>
<dbReference type="GeneID" id="18923059"/>
<dbReference type="AlphaFoldDB" id="F4RNB9"/>
<sequence length="130" mass="13954">MVDIVANADEPGPTRRQFLELLTEADAAQSLAHSTKATYRSGLSSFLKFCIKSKTPPIPTVDNLCQYISDAARSISLRTNKPLAPNSIQGYLTAIAAAYEHLYPDIRLATNSPRAGGKGVPHANVSCARP</sequence>
<evidence type="ECO:0000259" key="2">
    <source>
        <dbReference type="PROSITE" id="PS51900"/>
    </source>
</evidence>
<keyword evidence="4" id="KW-1185">Reference proteome</keyword>
<dbReference type="Gene3D" id="1.10.150.130">
    <property type="match status" value="1"/>
</dbReference>
<evidence type="ECO:0000313" key="4">
    <source>
        <dbReference type="Proteomes" id="UP000001072"/>
    </source>
</evidence>
<dbReference type="InterPro" id="IPR010998">
    <property type="entry name" value="Integrase_recombinase_N"/>
</dbReference>
<evidence type="ECO:0000256" key="1">
    <source>
        <dbReference type="ARBA" id="ARBA00023125"/>
    </source>
</evidence>
<proteinExistence type="predicted"/>
<dbReference type="KEGG" id="mlr:MELLADRAFT_106998"/>
<evidence type="ECO:0000313" key="3">
    <source>
        <dbReference type="EMBL" id="EGG05961.1"/>
    </source>
</evidence>
<dbReference type="VEuPathDB" id="FungiDB:MELLADRAFT_106998"/>
<dbReference type="PROSITE" id="PS51900">
    <property type="entry name" value="CB"/>
    <property type="match status" value="1"/>
</dbReference>
<dbReference type="InParanoid" id="F4RNB9"/>
<organism evidence="4">
    <name type="scientific">Melampsora larici-populina (strain 98AG31 / pathotype 3-4-7)</name>
    <name type="common">Poplar leaf rust fungus</name>
    <dbReference type="NCBI Taxonomy" id="747676"/>
    <lineage>
        <taxon>Eukaryota</taxon>
        <taxon>Fungi</taxon>
        <taxon>Dikarya</taxon>
        <taxon>Basidiomycota</taxon>
        <taxon>Pucciniomycotina</taxon>
        <taxon>Pucciniomycetes</taxon>
        <taxon>Pucciniales</taxon>
        <taxon>Melampsoraceae</taxon>
        <taxon>Melampsora</taxon>
    </lineage>
</organism>
<accession>F4RNB9</accession>
<feature type="domain" description="Core-binding (CB)" evidence="2">
    <location>
        <begin position="9"/>
        <end position="103"/>
    </location>
</feature>
<protein>
    <recommendedName>
        <fullName evidence="2">Core-binding (CB) domain-containing protein</fullName>
    </recommendedName>
</protein>
<dbReference type="OrthoDB" id="10399106at2759"/>
<dbReference type="Proteomes" id="UP000001072">
    <property type="component" value="Unassembled WGS sequence"/>
</dbReference>
<reference evidence="4" key="1">
    <citation type="journal article" date="2011" name="Proc. Natl. Acad. Sci. U.S.A.">
        <title>Obligate biotrophy features unraveled by the genomic analysis of rust fungi.</title>
        <authorList>
            <person name="Duplessis S."/>
            <person name="Cuomo C.A."/>
            <person name="Lin Y.-C."/>
            <person name="Aerts A."/>
            <person name="Tisserant E."/>
            <person name="Veneault-Fourrey C."/>
            <person name="Joly D.L."/>
            <person name="Hacquard S."/>
            <person name="Amselem J."/>
            <person name="Cantarel B.L."/>
            <person name="Chiu R."/>
            <person name="Coutinho P.M."/>
            <person name="Feau N."/>
            <person name="Field M."/>
            <person name="Frey P."/>
            <person name="Gelhaye E."/>
            <person name="Goldberg J."/>
            <person name="Grabherr M.G."/>
            <person name="Kodira C.D."/>
            <person name="Kohler A."/>
            <person name="Kuees U."/>
            <person name="Lindquist E.A."/>
            <person name="Lucas S.M."/>
            <person name="Mago R."/>
            <person name="Mauceli E."/>
            <person name="Morin E."/>
            <person name="Murat C."/>
            <person name="Pangilinan J.L."/>
            <person name="Park R."/>
            <person name="Pearson M."/>
            <person name="Quesneville H."/>
            <person name="Rouhier N."/>
            <person name="Sakthikumar S."/>
            <person name="Salamov A.A."/>
            <person name="Schmutz J."/>
            <person name="Selles B."/>
            <person name="Shapiro H."/>
            <person name="Tanguay P."/>
            <person name="Tuskan G.A."/>
            <person name="Henrissat B."/>
            <person name="Van de Peer Y."/>
            <person name="Rouze P."/>
            <person name="Ellis J.G."/>
            <person name="Dodds P.N."/>
            <person name="Schein J.E."/>
            <person name="Zhong S."/>
            <person name="Hamelin R.C."/>
            <person name="Grigoriev I.V."/>
            <person name="Szabo L.J."/>
            <person name="Martin F."/>
        </authorList>
    </citation>
    <scope>NUCLEOTIDE SEQUENCE [LARGE SCALE GENOMIC DNA]</scope>
    <source>
        <strain evidence="4">98AG31 / pathotype 3-4-7</strain>
    </source>
</reference>
<dbReference type="EMBL" id="GL883110">
    <property type="protein sequence ID" value="EGG05961.1"/>
    <property type="molecule type" value="Genomic_DNA"/>
</dbReference>
<dbReference type="GO" id="GO:0003677">
    <property type="term" value="F:DNA binding"/>
    <property type="evidence" value="ECO:0007669"/>
    <property type="project" value="UniProtKB-KW"/>
</dbReference>
<keyword evidence="1" id="KW-0238">DNA-binding</keyword>
<name>F4RNB9_MELLP</name>
<dbReference type="InterPro" id="IPR044068">
    <property type="entry name" value="CB"/>
</dbReference>